<proteinExistence type="predicted"/>
<name>A0ABY8S6P3_9GAMM</name>
<dbReference type="Proteomes" id="UP001229836">
    <property type="component" value="Chromosome"/>
</dbReference>
<accession>A0ABY8S6P3</accession>
<dbReference type="RefSeq" id="WP_283268069.1">
    <property type="nucleotide sequence ID" value="NZ_CP125669.1"/>
</dbReference>
<evidence type="ECO:0000313" key="2">
    <source>
        <dbReference type="Proteomes" id="UP001229836"/>
    </source>
</evidence>
<organism evidence="1 2">
    <name type="scientific">Acinetobacter corruptisaponis</name>
    <dbReference type="NCBI Taxonomy" id="3045147"/>
    <lineage>
        <taxon>Bacteria</taxon>
        <taxon>Pseudomonadati</taxon>
        <taxon>Pseudomonadota</taxon>
        <taxon>Gammaproteobacteria</taxon>
        <taxon>Moraxellales</taxon>
        <taxon>Moraxellaceae</taxon>
        <taxon>Acinetobacter</taxon>
    </lineage>
</organism>
<gene>
    <name evidence="1" type="ORF">QLH32_03305</name>
</gene>
<sequence length="137" mass="16279">MPRILKNIDQIALEKQRDVLYVLFHSSYNDIFNNEDLTLKFHYETCIARQQLIEWLEKHEIDFSECFGWSSRSGIMSMPYLGEIYLDVPFDEANPKYQLLYNHLENFDGSMKIQGVTWYYCPLSEALENHAQNLNDD</sequence>
<keyword evidence="2" id="KW-1185">Reference proteome</keyword>
<dbReference type="EMBL" id="CP125669">
    <property type="protein sequence ID" value="WHP06507.1"/>
    <property type="molecule type" value="Genomic_DNA"/>
</dbReference>
<reference evidence="1 2" key="1">
    <citation type="submission" date="2023-05" db="EMBL/GenBank/DDBJ databases">
        <title>The complete genome of Acinetobacter sp. nov KCTC 92772.</title>
        <authorList>
            <person name="Zhou G."/>
        </authorList>
    </citation>
    <scope>NUCLEOTIDE SEQUENCE [LARGE SCALE GENOMIC DNA]</scope>
    <source>
        <strain evidence="1 2">KCTC 92772</strain>
    </source>
</reference>
<evidence type="ECO:0000313" key="1">
    <source>
        <dbReference type="EMBL" id="WHP06507.1"/>
    </source>
</evidence>
<protein>
    <submittedName>
        <fullName evidence="1">Uncharacterized protein</fullName>
    </submittedName>
</protein>